<feature type="compositionally biased region" description="Polar residues" evidence="1">
    <location>
        <begin position="1"/>
        <end position="14"/>
    </location>
</feature>
<dbReference type="EMBL" id="LZPO01066263">
    <property type="protein sequence ID" value="OBS70990.1"/>
    <property type="molecule type" value="Genomic_DNA"/>
</dbReference>
<comment type="caution">
    <text evidence="2">The sequence shown here is derived from an EMBL/GenBank/DDBJ whole genome shotgun (WGS) entry which is preliminary data.</text>
</comment>
<dbReference type="GO" id="GO:0005876">
    <property type="term" value="C:spindle microtubule"/>
    <property type="evidence" value="ECO:0007669"/>
    <property type="project" value="TreeGrafter"/>
</dbReference>
<gene>
    <name evidence="2" type="ORF">A6R68_00487</name>
</gene>
<dbReference type="Proteomes" id="UP000092124">
    <property type="component" value="Unassembled WGS sequence"/>
</dbReference>
<accession>A0A1A6GZG9</accession>
<evidence type="ECO:0000313" key="2">
    <source>
        <dbReference type="EMBL" id="OBS70990.1"/>
    </source>
</evidence>
<dbReference type="GO" id="GO:0045931">
    <property type="term" value="P:positive regulation of mitotic cell cycle"/>
    <property type="evidence" value="ECO:0007669"/>
    <property type="project" value="TreeGrafter"/>
</dbReference>
<feature type="region of interest" description="Disordered" evidence="1">
    <location>
        <begin position="1"/>
        <end position="42"/>
    </location>
</feature>
<dbReference type="PANTHER" id="PTHR46725:SF1">
    <property type="entry name" value="COILED-COIL DOMAIN-CONTAINING PROTEIN 57"/>
    <property type="match status" value="1"/>
</dbReference>
<feature type="non-terminal residue" evidence="2">
    <location>
        <position position="1"/>
    </location>
</feature>
<sequence length="95" mass="10347">QGDMVSNSYVNGAQTAGHAALGPQDDEHPAPPGASYLQKIDQSPVTMQSTFAVKGLKMEAQPKATHPRPSKSLPAKPTNCRQQRHPRVRNYNLKD</sequence>
<proteinExistence type="predicted"/>
<dbReference type="AlphaFoldDB" id="A0A1A6GZG9"/>
<dbReference type="GO" id="GO:0060271">
    <property type="term" value="P:cilium assembly"/>
    <property type="evidence" value="ECO:0007669"/>
    <property type="project" value="TreeGrafter"/>
</dbReference>
<dbReference type="GO" id="GO:0007020">
    <property type="term" value="P:microtubule nucleation"/>
    <property type="evidence" value="ECO:0007669"/>
    <property type="project" value="TreeGrafter"/>
</dbReference>
<feature type="region of interest" description="Disordered" evidence="1">
    <location>
        <begin position="55"/>
        <end position="95"/>
    </location>
</feature>
<dbReference type="STRING" id="56216.A0A1A6GZG9"/>
<reference evidence="2 3" key="1">
    <citation type="submission" date="2016-06" db="EMBL/GenBank/DDBJ databases">
        <title>The Draft Genome Sequence and Annotation of the Desert Woodrat Neotoma lepida.</title>
        <authorList>
            <person name="Campbell M."/>
            <person name="Oakeson K.F."/>
            <person name="Yandell M."/>
            <person name="Halpert J.R."/>
            <person name="Dearing D."/>
        </authorList>
    </citation>
    <scope>NUCLEOTIDE SEQUENCE [LARGE SCALE GENOMIC DNA]</scope>
    <source>
        <strain evidence="2">417</strain>
        <tissue evidence="2">Liver</tissue>
    </source>
</reference>
<organism evidence="2 3">
    <name type="scientific">Neotoma lepida</name>
    <name type="common">Desert woodrat</name>
    <dbReference type="NCBI Taxonomy" id="56216"/>
    <lineage>
        <taxon>Eukaryota</taxon>
        <taxon>Metazoa</taxon>
        <taxon>Chordata</taxon>
        <taxon>Craniata</taxon>
        <taxon>Vertebrata</taxon>
        <taxon>Euteleostomi</taxon>
        <taxon>Mammalia</taxon>
        <taxon>Eutheria</taxon>
        <taxon>Euarchontoglires</taxon>
        <taxon>Glires</taxon>
        <taxon>Rodentia</taxon>
        <taxon>Myomorpha</taxon>
        <taxon>Muroidea</taxon>
        <taxon>Cricetidae</taxon>
        <taxon>Neotominae</taxon>
        <taxon>Neotoma</taxon>
    </lineage>
</organism>
<keyword evidence="3" id="KW-1185">Reference proteome</keyword>
<dbReference type="GO" id="GO:0034451">
    <property type="term" value="C:centriolar satellite"/>
    <property type="evidence" value="ECO:0007669"/>
    <property type="project" value="TreeGrafter"/>
</dbReference>
<protein>
    <submittedName>
        <fullName evidence="2">Uncharacterized protein</fullName>
    </submittedName>
</protein>
<dbReference type="GO" id="GO:0005814">
    <property type="term" value="C:centriole"/>
    <property type="evidence" value="ECO:0007669"/>
    <property type="project" value="TreeGrafter"/>
</dbReference>
<dbReference type="PANTHER" id="PTHR46725">
    <property type="entry name" value="COILED-COIL DOMAIN-CONTAINING PROTEIN 57"/>
    <property type="match status" value="1"/>
</dbReference>
<evidence type="ECO:0000256" key="1">
    <source>
        <dbReference type="SAM" id="MobiDB-lite"/>
    </source>
</evidence>
<evidence type="ECO:0000313" key="3">
    <source>
        <dbReference type="Proteomes" id="UP000092124"/>
    </source>
</evidence>
<dbReference type="GO" id="GO:0007099">
    <property type="term" value="P:centriole replication"/>
    <property type="evidence" value="ECO:0007669"/>
    <property type="project" value="TreeGrafter"/>
</dbReference>
<dbReference type="OrthoDB" id="568502at2759"/>
<dbReference type="InterPro" id="IPR042481">
    <property type="entry name" value="CCDC57"/>
</dbReference>
<name>A0A1A6GZG9_NEOLE</name>